<evidence type="ECO:0000256" key="9">
    <source>
        <dbReference type="SAM" id="MobiDB-lite"/>
    </source>
</evidence>
<dbReference type="Gene3D" id="3.30.60.90">
    <property type="match status" value="1"/>
</dbReference>
<reference evidence="12 14" key="1">
    <citation type="journal article" date="2014" name="Curr. Biol.">
        <title>The genome of the clonal raider ant Cerapachys biroi.</title>
        <authorList>
            <person name="Oxley P.R."/>
            <person name="Ji L."/>
            <person name="Fetter-Pruneda I."/>
            <person name="McKenzie S.K."/>
            <person name="Li C."/>
            <person name="Hu H."/>
            <person name="Zhang G."/>
            <person name="Kronauer D.J."/>
        </authorList>
    </citation>
    <scope>NUCLEOTIDE SEQUENCE [LARGE SCALE GENOMIC DNA]</scope>
</reference>
<proteinExistence type="predicted"/>
<feature type="region of interest" description="Disordered" evidence="9">
    <location>
        <begin position="316"/>
        <end position="376"/>
    </location>
</feature>
<reference evidence="13" key="3">
    <citation type="submission" date="2018-07" db="EMBL/GenBank/DDBJ databases">
        <authorList>
            <person name="Mckenzie S.K."/>
            <person name="Kronauer D.J.C."/>
        </authorList>
    </citation>
    <scope>NUCLEOTIDE SEQUENCE</scope>
    <source>
        <strain evidence="13">Clonal line C1</strain>
    </source>
</reference>
<dbReference type="PROSITE" id="PS50135">
    <property type="entry name" value="ZF_ZZ_2"/>
    <property type="match status" value="1"/>
</dbReference>
<dbReference type="SMART" id="SM00291">
    <property type="entry name" value="ZnF_ZZ"/>
    <property type="match status" value="1"/>
</dbReference>
<dbReference type="STRING" id="2015173.A0A026W1Q1"/>
<dbReference type="FunFam" id="3.10.20.90:FF:000320">
    <property type="entry name" value="Predicted protein"/>
    <property type="match status" value="1"/>
</dbReference>
<dbReference type="SUPFAM" id="SSF57850">
    <property type="entry name" value="RING/U-box"/>
    <property type="match status" value="1"/>
</dbReference>
<organism evidence="12 14">
    <name type="scientific">Ooceraea biroi</name>
    <name type="common">Clonal raider ant</name>
    <name type="synonym">Cerapachys biroi</name>
    <dbReference type="NCBI Taxonomy" id="2015173"/>
    <lineage>
        <taxon>Eukaryota</taxon>
        <taxon>Metazoa</taxon>
        <taxon>Ecdysozoa</taxon>
        <taxon>Arthropoda</taxon>
        <taxon>Hexapoda</taxon>
        <taxon>Insecta</taxon>
        <taxon>Pterygota</taxon>
        <taxon>Neoptera</taxon>
        <taxon>Endopterygota</taxon>
        <taxon>Hymenoptera</taxon>
        <taxon>Apocrita</taxon>
        <taxon>Aculeata</taxon>
        <taxon>Formicoidea</taxon>
        <taxon>Formicidae</taxon>
        <taxon>Dorylinae</taxon>
        <taxon>Ooceraea</taxon>
    </lineage>
</organism>
<name>A0A026W1Q1_OOCBI</name>
<dbReference type="InterPro" id="IPR000270">
    <property type="entry name" value="PB1_dom"/>
</dbReference>
<evidence type="ECO:0000256" key="5">
    <source>
        <dbReference type="ARBA" id="ARBA00022771"/>
    </source>
</evidence>
<feature type="region of interest" description="Disordered" evidence="9">
    <location>
        <begin position="186"/>
        <end position="208"/>
    </location>
</feature>
<evidence type="ECO:0000256" key="1">
    <source>
        <dbReference type="ARBA" id="ARBA00004123"/>
    </source>
</evidence>
<dbReference type="PANTHER" id="PTHR15090:SF0">
    <property type="entry name" value="SEQUESTOSOME-1"/>
    <property type="match status" value="1"/>
</dbReference>
<dbReference type="PROSITE" id="PS01357">
    <property type="entry name" value="ZF_ZZ_1"/>
    <property type="match status" value="1"/>
</dbReference>
<dbReference type="GO" id="GO:0008270">
    <property type="term" value="F:zinc ion binding"/>
    <property type="evidence" value="ECO:0007669"/>
    <property type="project" value="UniProtKB-KW"/>
</dbReference>
<dbReference type="GO" id="GO:0035973">
    <property type="term" value="P:aggrephagy"/>
    <property type="evidence" value="ECO:0007669"/>
    <property type="project" value="TreeGrafter"/>
</dbReference>
<dbReference type="Pfam" id="PF00569">
    <property type="entry name" value="ZZ"/>
    <property type="match status" value="1"/>
</dbReference>
<feature type="compositionally biased region" description="Basic and acidic residues" evidence="9">
    <location>
        <begin position="354"/>
        <end position="365"/>
    </location>
</feature>
<dbReference type="Gene3D" id="1.10.8.10">
    <property type="entry name" value="DNA helicase RuvA subunit, C-terminal domain"/>
    <property type="match status" value="1"/>
</dbReference>
<evidence type="ECO:0000259" key="11">
    <source>
        <dbReference type="PROSITE" id="PS51745"/>
    </source>
</evidence>
<dbReference type="Pfam" id="PF16577">
    <property type="entry name" value="UBA_5"/>
    <property type="match status" value="1"/>
</dbReference>
<dbReference type="SUPFAM" id="SSF46934">
    <property type="entry name" value="UBA-like"/>
    <property type="match status" value="1"/>
</dbReference>
<dbReference type="Pfam" id="PF00564">
    <property type="entry name" value="PB1"/>
    <property type="match status" value="1"/>
</dbReference>
<dbReference type="InterPro" id="IPR000433">
    <property type="entry name" value="Znf_ZZ"/>
</dbReference>
<evidence type="ECO:0000256" key="3">
    <source>
        <dbReference type="ARBA" id="ARBA00022490"/>
    </source>
</evidence>
<feature type="region of interest" description="Disordered" evidence="9">
    <location>
        <begin position="407"/>
        <end position="454"/>
    </location>
</feature>
<dbReference type="CDD" id="cd14320">
    <property type="entry name" value="UBA_SQSTM"/>
    <property type="match status" value="1"/>
</dbReference>
<dbReference type="InterPro" id="IPR033741">
    <property type="entry name" value="SQSTM_UBA"/>
</dbReference>
<feature type="domain" description="ZZ-type" evidence="10">
    <location>
        <begin position="113"/>
        <end position="163"/>
    </location>
</feature>
<dbReference type="GO" id="GO:0005080">
    <property type="term" value="F:protein kinase C binding"/>
    <property type="evidence" value="ECO:0007669"/>
    <property type="project" value="TreeGrafter"/>
</dbReference>
<dbReference type="Proteomes" id="UP000053097">
    <property type="component" value="Unassembled WGS sequence"/>
</dbReference>
<dbReference type="InterPro" id="IPR043145">
    <property type="entry name" value="Znf_ZZ_sf"/>
</dbReference>
<evidence type="ECO:0000313" key="12">
    <source>
        <dbReference type="EMBL" id="EZA49992.1"/>
    </source>
</evidence>
<dbReference type="FunFam" id="1.10.8.10:FF:000034">
    <property type="entry name" value="Sequestosome 1"/>
    <property type="match status" value="1"/>
</dbReference>
<keyword evidence="3" id="KW-0963">Cytoplasm</keyword>
<dbReference type="AlphaFoldDB" id="A0A026W1Q1"/>
<keyword evidence="6" id="KW-0862">Zinc</keyword>
<dbReference type="GO" id="GO:0000423">
    <property type="term" value="P:mitophagy"/>
    <property type="evidence" value="ECO:0007669"/>
    <property type="project" value="TreeGrafter"/>
</dbReference>
<dbReference type="GO" id="GO:0016235">
    <property type="term" value="C:aggresome"/>
    <property type="evidence" value="ECO:0007669"/>
    <property type="project" value="TreeGrafter"/>
</dbReference>
<evidence type="ECO:0000256" key="7">
    <source>
        <dbReference type="ARBA" id="ARBA00023242"/>
    </source>
</evidence>
<accession>A0A026W1Q1</accession>
<dbReference type="PROSITE" id="PS51745">
    <property type="entry name" value="PB1"/>
    <property type="match status" value="1"/>
</dbReference>
<keyword evidence="4" id="KW-0479">Metal-binding</keyword>
<dbReference type="GO" id="GO:0007032">
    <property type="term" value="P:endosome organization"/>
    <property type="evidence" value="ECO:0007669"/>
    <property type="project" value="TreeGrafter"/>
</dbReference>
<evidence type="ECO:0000256" key="4">
    <source>
        <dbReference type="ARBA" id="ARBA00022723"/>
    </source>
</evidence>
<dbReference type="InterPro" id="IPR052260">
    <property type="entry name" value="Autophagy_Rcpt_SigReg"/>
</dbReference>
<dbReference type="InterPro" id="IPR009060">
    <property type="entry name" value="UBA-like_sf"/>
</dbReference>
<sequence length="508" mass="56699">MAKLSFKVYMINDDLSDHVEQVRRFAIDTDVAMNYNYLRERLQTFFPELRSRNFIMAWRDDEKENITISTNEELEIALTEMSKDIRKICKLYIILQNEKETSAEAKKTEKTCHPGVICDMCDKKIYGFRFKCMQCVDYDLCFDCMTLGYHPEHYMVRMTNPVDWSSYHGHRLNHHMRKFVRRMMYSSKDDERKAKGGRRGGSGTRGCPMFNTTGGKFTVGPFDASVVEPLVGFIVDACVPPSDACDEQKRSPKEQQQQQHRDPSTEAATEATENPQQEVTKDKFSQLMKMLEDNFSSISQFLDPLGISVSVVDDRDANKQSKPAKNAAQEKAAEGQTADETGRESKKFPGKGKKLCDDSTEEKAGPSDNATSVQKDTAAASCSAEQAAEADEWTMLQCDSAMNISRASSASSSSSNGAIPKQAASSTSTAPSPPAEAAKAEPPKPMYPPLPQEVKHEFYHPNPKIQNAVETMMAMGFSNDGGWLTHLLVSKNGDICQALDVLSAVQRK</sequence>
<feature type="compositionally biased region" description="Basic and acidic residues" evidence="9">
    <location>
        <begin position="246"/>
        <end position="264"/>
    </location>
</feature>
<feature type="region of interest" description="Disordered" evidence="9">
    <location>
        <begin position="243"/>
        <end position="279"/>
    </location>
</feature>
<evidence type="ECO:0000313" key="14">
    <source>
        <dbReference type="Proteomes" id="UP000053097"/>
    </source>
</evidence>
<evidence type="ECO:0000256" key="2">
    <source>
        <dbReference type="ARBA" id="ARBA00004496"/>
    </source>
</evidence>
<evidence type="ECO:0000256" key="8">
    <source>
        <dbReference type="PROSITE-ProRule" id="PRU00228"/>
    </source>
</evidence>
<dbReference type="OrthoDB" id="441278at2759"/>
<dbReference type="GO" id="GO:0070530">
    <property type="term" value="F:K63-linked polyubiquitin modification-dependent protein binding"/>
    <property type="evidence" value="ECO:0007669"/>
    <property type="project" value="TreeGrafter"/>
</dbReference>
<evidence type="ECO:0000256" key="6">
    <source>
        <dbReference type="ARBA" id="ARBA00022833"/>
    </source>
</evidence>
<dbReference type="Proteomes" id="UP000279307">
    <property type="component" value="Chromosome 12"/>
</dbReference>
<protein>
    <submittedName>
        <fullName evidence="12">Sequestosome-1</fullName>
    </submittedName>
</protein>
<gene>
    <name evidence="13" type="ORF">DMN91_011772</name>
    <name evidence="12" type="ORF">X777_11481</name>
</gene>
<dbReference type="Gene3D" id="3.10.20.90">
    <property type="entry name" value="Phosphatidylinositol 3-kinase Catalytic Subunit, Chain A, domain 1"/>
    <property type="match status" value="1"/>
</dbReference>
<feature type="domain" description="PB1" evidence="11">
    <location>
        <begin position="3"/>
        <end position="86"/>
    </location>
</feature>
<reference evidence="13" key="2">
    <citation type="journal article" date="2018" name="Genome Res.">
        <title>The genomic architecture and molecular evolution of ant odorant receptors.</title>
        <authorList>
            <person name="McKenzie S.K."/>
            <person name="Kronauer D.J.C."/>
        </authorList>
    </citation>
    <scope>NUCLEOTIDE SEQUENCE [LARGE SCALE GENOMIC DNA]</scope>
    <source>
        <strain evidence="13">Clonal line C1</strain>
    </source>
</reference>
<evidence type="ECO:0000313" key="13">
    <source>
        <dbReference type="EMBL" id="RLU16014.1"/>
    </source>
</evidence>
<dbReference type="OMA" id="NCNGWLT"/>
<dbReference type="EMBL" id="KK107488">
    <property type="protein sequence ID" value="EZA49992.1"/>
    <property type="molecule type" value="Genomic_DNA"/>
</dbReference>
<keyword evidence="5 8" id="KW-0863">Zinc-finger</keyword>
<dbReference type="SUPFAM" id="SSF54277">
    <property type="entry name" value="CAD &amp; PB1 domains"/>
    <property type="match status" value="1"/>
</dbReference>
<dbReference type="GO" id="GO:0044753">
    <property type="term" value="C:amphisome"/>
    <property type="evidence" value="ECO:0007669"/>
    <property type="project" value="TreeGrafter"/>
</dbReference>
<dbReference type="GO" id="GO:0005634">
    <property type="term" value="C:nucleus"/>
    <property type="evidence" value="ECO:0007669"/>
    <property type="project" value="UniProtKB-SubCell"/>
</dbReference>
<dbReference type="CDD" id="cd02340">
    <property type="entry name" value="ZZ_NBR1_like"/>
    <property type="match status" value="1"/>
</dbReference>
<comment type="subcellular location">
    <subcellularLocation>
        <location evidence="2">Cytoplasm</location>
    </subcellularLocation>
    <subcellularLocation>
        <location evidence="1">Nucleus</location>
    </subcellularLocation>
</comment>
<keyword evidence="7" id="KW-0539">Nucleus</keyword>
<dbReference type="PANTHER" id="PTHR15090">
    <property type="entry name" value="SEQUESTOSOME 1-RELATED"/>
    <property type="match status" value="1"/>
</dbReference>
<keyword evidence="14" id="KW-1185">Reference proteome</keyword>
<evidence type="ECO:0000259" key="10">
    <source>
        <dbReference type="PROSITE" id="PS50135"/>
    </source>
</evidence>
<dbReference type="InterPro" id="IPR053793">
    <property type="entry name" value="PB1-like"/>
</dbReference>
<dbReference type="EMBL" id="QOIP01000012">
    <property type="protein sequence ID" value="RLU16014.1"/>
    <property type="molecule type" value="Genomic_DNA"/>
</dbReference>